<dbReference type="InterPro" id="IPR001789">
    <property type="entry name" value="Sig_transdc_resp-reg_receiver"/>
</dbReference>
<reference evidence="10 11" key="1">
    <citation type="submission" date="2024-02" db="EMBL/GenBank/DDBJ databases">
        <authorList>
            <person name="Chen Y."/>
            <person name="Shah S."/>
            <person name="Dougan E. K."/>
            <person name="Thang M."/>
            <person name="Chan C."/>
        </authorList>
    </citation>
    <scope>NUCLEOTIDE SEQUENCE [LARGE SCALE GENOMIC DNA]</scope>
</reference>
<evidence type="ECO:0000259" key="8">
    <source>
        <dbReference type="PROSITE" id="PS50110"/>
    </source>
</evidence>
<evidence type="ECO:0000256" key="5">
    <source>
        <dbReference type="PROSITE-ProRule" id="PRU00169"/>
    </source>
</evidence>
<feature type="region of interest" description="Disordered" evidence="6">
    <location>
        <begin position="886"/>
        <end position="920"/>
    </location>
</feature>
<keyword evidence="11" id="KW-1185">Reference proteome</keyword>
<evidence type="ECO:0000256" key="3">
    <source>
        <dbReference type="ARBA" id="ARBA00022679"/>
    </source>
</evidence>
<dbReference type="Gene3D" id="3.40.50.2300">
    <property type="match status" value="1"/>
</dbReference>
<dbReference type="EMBL" id="CAXAMM010004355">
    <property type="protein sequence ID" value="CAK9003307.1"/>
    <property type="molecule type" value="Genomic_DNA"/>
</dbReference>
<dbReference type="EC" id="2.7.13.3" evidence="2"/>
<dbReference type="SMART" id="SM00387">
    <property type="entry name" value="HATPase_c"/>
    <property type="match status" value="1"/>
</dbReference>
<feature type="region of interest" description="Disordered" evidence="6">
    <location>
        <begin position="48"/>
        <end position="113"/>
    </location>
</feature>
<dbReference type="InterPro" id="IPR003594">
    <property type="entry name" value="HATPase_dom"/>
</dbReference>
<dbReference type="SUPFAM" id="SSF55785">
    <property type="entry name" value="PYP-like sensor domain (PAS domain)"/>
    <property type="match status" value="2"/>
</dbReference>
<organism evidence="10 11">
    <name type="scientific">Durusdinium trenchii</name>
    <dbReference type="NCBI Taxonomy" id="1381693"/>
    <lineage>
        <taxon>Eukaryota</taxon>
        <taxon>Sar</taxon>
        <taxon>Alveolata</taxon>
        <taxon>Dinophyceae</taxon>
        <taxon>Suessiales</taxon>
        <taxon>Symbiodiniaceae</taxon>
        <taxon>Durusdinium</taxon>
    </lineage>
</organism>
<feature type="compositionally biased region" description="Gly residues" evidence="6">
    <location>
        <begin position="90"/>
        <end position="104"/>
    </location>
</feature>
<dbReference type="SMART" id="SM00091">
    <property type="entry name" value="PAS"/>
    <property type="match status" value="2"/>
</dbReference>
<dbReference type="InterPro" id="IPR036890">
    <property type="entry name" value="HATPase_C_sf"/>
</dbReference>
<dbReference type="InterPro" id="IPR035965">
    <property type="entry name" value="PAS-like_dom_sf"/>
</dbReference>
<dbReference type="PROSITE" id="PS50110">
    <property type="entry name" value="RESPONSE_REGULATORY"/>
    <property type="match status" value="1"/>
</dbReference>
<comment type="caution">
    <text evidence="10">The sequence shown here is derived from an EMBL/GenBank/DDBJ whole genome shotgun (WGS) entry which is preliminary data.</text>
</comment>
<dbReference type="InterPro" id="IPR013767">
    <property type="entry name" value="PAS_fold"/>
</dbReference>
<dbReference type="PANTHER" id="PTHR43047:SF72">
    <property type="entry name" value="OSMOSENSING HISTIDINE PROTEIN KINASE SLN1"/>
    <property type="match status" value="1"/>
</dbReference>
<dbReference type="SUPFAM" id="SSF47384">
    <property type="entry name" value="Homodimeric domain of signal transducing histidine kinase"/>
    <property type="match status" value="1"/>
</dbReference>
<dbReference type="InterPro" id="IPR000014">
    <property type="entry name" value="PAS"/>
</dbReference>
<dbReference type="Pfam" id="PF00989">
    <property type="entry name" value="PAS"/>
    <property type="match status" value="1"/>
</dbReference>
<dbReference type="Gene3D" id="1.10.287.130">
    <property type="match status" value="1"/>
</dbReference>
<name>A0ABP0IMQ6_9DINO</name>
<accession>A0ABP0IMQ6</accession>
<dbReference type="Pfam" id="PF00512">
    <property type="entry name" value="HisKA"/>
    <property type="match status" value="1"/>
</dbReference>
<evidence type="ECO:0000256" key="6">
    <source>
        <dbReference type="SAM" id="MobiDB-lite"/>
    </source>
</evidence>
<dbReference type="Pfam" id="PF02518">
    <property type="entry name" value="HATPase_c"/>
    <property type="match status" value="1"/>
</dbReference>
<dbReference type="PANTHER" id="PTHR43047">
    <property type="entry name" value="TWO-COMPONENT HISTIDINE PROTEIN KINASE"/>
    <property type="match status" value="1"/>
</dbReference>
<feature type="domain" description="Response regulatory" evidence="8">
    <location>
        <begin position="721"/>
        <end position="876"/>
    </location>
</feature>
<protein>
    <recommendedName>
        <fullName evidence="2">histidine kinase</fullName>
        <ecNumber evidence="2">2.7.13.3</ecNumber>
    </recommendedName>
</protein>
<dbReference type="SMART" id="SM00086">
    <property type="entry name" value="PAC"/>
    <property type="match status" value="3"/>
</dbReference>
<keyword evidence="5" id="KW-0597">Phosphoprotein</keyword>
<feature type="modified residue" description="4-aspartylphosphate" evidence="5">
    <location>
        <position position="809"/>
    </location>
</feature>
<feature type="compositionally biased region" description="Low complexity" evidence="6">
    <location>
        <begin position="50"/>
        <end position="61"/>
    </location>
</feature>
<dbReference type="InterPro" id="IPR013655">
    <property type="entry name" value="PAS_fold_3"/>
</dbReference>
<dbReference type="NCBIfam" id="TIGR00229">
    <property type="entry name" value="sensory_box"/>
    <property type="match status" value="2"/>
</dbReference>
<dbReference type="InterPro" id="IPR011006">
    <property type="entry name" value="CheY-like_superfamily"/>
</dbReference>
<feature type="domain" description="PAS" evidence="9">
    <location>
        <begin position="330"/>
        <end position="399"/>
    </location>
</feature>
<evidence type="ECO:0000256" key="2">
    <source>
        <dbReference type="ARBA" id="ARBA00012438"/>
    </source>
</evidence>
<proteinExistence type="predicted"/>
<evidence type="ECO:0000313" key="11">
    <source>
        <dbReference type="Proteomes" id="UP001642464"/>
    </source>
</evidence>
<dbReference type="PROSITE" id="PS50112">
    <property type="entry name" value="PAS"/>
    <property type="match status" value="1"/>
</dbReference>
<dbReference type="GO" id="GO:0016301">
    <property type="term" value="F:kinase activity"/>
    <property type="evidence" value="ECO:0007669"/>
    <property type="project" value="UniProtKB-KW"/>
</dbReference>
<dbReference type="SUPFAM" id="SSF55874">
    <property type="entry name" value="ATPase domain of HSP90 chaperone/DNA topoisomerase II/histidine kinase"/>
    <property type="match status" value="1"/>
</dbReference>
<keyword evidence="4 10" id="KW-0418">Kinase</keyword>
<feature type="domain" description="Histidine kinase" evidence="7">
    <location>
        <begin position="469"/>
        <end position="696"/>
    </location>
</feature>
<feature type="compositionally biased region" description="Low complexity" evidence="6">
    <location>
        <begin position="763"/>
        <end position="781"/>
    </location>
</feature>
<dbReference type="SUPFAM" id="SSF52172">
    <property type="entry name" value="CheY-like"/>
    <property type="match status" value="1"/>
</dbReference>
<keyword evidence="3" id="KW-0808">Transferase</keyword>
<evidence type="ECO:0000313" key="10">
    <source>
        <dbReference type="EMBL" id="CAK9003307.1"/>
    </source>
</evidence>
<dbReference type="InterPro" id="IPR001610">
    <property type="entry name" value="PAC"/>
</dbReference>
<dbReference type="CDD" id="cd00082">
    <property type="entry name" value="HisKA"/>
    <property type="match status" value="1"/>
</dbReference>
<dbReference type="PROSITE" id="PS50109">
    <property type="entry name" value="HIS_KIN"/>
    <property type="match status" value="1"/>
</dbReference>
<dbReference type="Gene3D" id="3.30.565.10">
    <property type="entry name" value="Histidine kinase-like ATPase, C-terminal domain"/>
    <property type="match status" value="1"/>
</dbReference>
<comment type="catalytic activity">
    <reaction evidence="1">
        <text>ATP + protein L-histidine = ADP + protein N-phospho-L-histidine.</text>
        <dbReference type="EC" id="2.7.13.3"/>
    </reaction>
</comment>
<dbReference type="Gene3D" id="3.30.450.20">
    <property type="entry name" value="PAS domain"/>
    <property type="match status" value="2"/>
</dbReference>
<feature type="region of interest" description="Disordered" evidence="6">
    <location>
        <begin position="763"/>
        <end position="799"/>
    </location>
</feature>
<evidence type="ECO:0000259" key="9">
    <source>
        <dbReference type="PROSITE" id="PS50112"/>
    </source>
</evidence>
<dbReference type="SMART" id="SM00388">
    <property type="entry name" value="HisKA"/>
    <property type="match status" value="1"/>
</dbReference>
<dbReference type="Proteomes" id="UP001642464">
    <property type="component" value="Unassembled WGS sequence"/>
</dbReference>
<dbReference type="CDD" id="cd00130">
    <property type="entry name" value="PAS"/>
    <property type="match status" value="2"/>
</dbReference>
<evidence type="ECO:0000259" key="7">
    <source>
        <dbReference type="PROSITE" id="PS50109"/>
    </source>
</evidence>
<evidence type="ECO:0000256" key="1">
    <source>
        <dbReference type="ARBA" id="ARBA00000085"/>
    </source>
</evidence>
<evidence type="ECO:0000256" key="4">
    <source>
        <dbReference type="ARBA" id="ARBA00022777"/>
    </source>
</evidence>
<dbReference type="InterPro" id="IPR003661">
    <property type="entry name" value="HisK_dim/P_dom"/>
</dbReference>
<sequence>MLDVDELDSAAALARAADGVLVQCNAAFSRTVRGDDAEAVWTRARQAKQGGEAVGTTTTAARSDEAGAAALTREEEESKTIASTLAAAGSGRGSRTGAADGEGVGDTRQAEPEVGPGACVWSVLGLQVSAEEKAQYQDGGVLKLEKRFVQTDGPNRWLSVSVRKVRKDPSLLLVQVENTTRSKLAADRVEAILELSFDGFWDWYMDRDYEYMSPVFWEHFGYRPEEKEHRPSAWENMIFKEDLQVALGNLEKHVASRGEHPYLQEVRYRHKDGSTVWVLCKGHVVEWGEGGEPLRMMGSHTNITKVKRQAELTQIEADKHAAERAKAETLNRELTNLMHTINAPIFATNKDGLITEWNKATEGITGKEREEVLQTPLQNYISKDYPNLQERVKATLNGEPQSNLTVHLRRLGNEREVSLLCNLTPQVRSTGEVVGALILGQDLSEIQEARAQALRATERAATEKALNEFLAHEFRNPLTGALAASRFAQEDLMGREDTERNRGVLEDIQIVHTSLEYMSELLTNMFDLGRHESKEIELHASVFSIRDDILEPAVHMLSSRASGSLPVSMLCPDALVVKADLMRLRQVIINIASNAVKFTTSGFVRLSAYRPPLNPKKVVIAVEDTGPPITAEDQKQLFQKWTPFATSSMRGGGFGFCLSQRLVQQMGGSLALDASYDSGHPKMPGCRFEVVLDLPVVDPERGEPDELAKNTAVGEVPHECKVLIVDDDMIVRATIKRRLKRICPNWSIEEAINGEEAISKIKSSAEGSASSSTSSSSSSPSQLLKRKATEDGDSNNSSATENYDLIIVDNYMPLTGGVITGEETIKQAREIVKWQAAIVGISGNDKSTEHLSAGANLFWQKPLPTNEVIKSDLGRILFGGAAAMSPRGPSTNANISSSSSSSSGGDMGKSKRPKLCEAND</sequence>
<dbReference type="InterPro" id="IPR036097">
    <property type="entry name" value="HisK_dim/P_sf"/>
</dbReference>
<dbReference type="Pfam" id="PF08447">
    <property type="entry name" value="PAS_3"/>
    <property type="match status" value="1"/>
</dbReference>
<gene>
    <name evidence="10" type="ORF">SCF082_LOCUS7683</name>
</gene>
<dbReference type="InterPro" id="IPR005467">
    <property type="entry name" value="His_kinase_dom"/>
</dbReference>